<comment type="caution">
    <text evidence="2">The sequence shown here is derived from an EMBL/GenBank/DDBJ whole genome shotgun (WGS) entry which is preliminary data.</text>
</comment>
<evidence type="ECO:0000313" key="2">
    <source>
        <dbReference type="EMBL" id="CAF3741357.1"/>
    </source>
</evidence>
<accession>A0A818XMQ9</accession>
<dbReference type="EMBL" id="CAJOBF010000079">
    <property type="protein sequence ID" value="CAF3741357.1"/>
    <property type="molecule type" value="Genomic_DNA"/>
</dbReference>
<dbReference type="EMBL" id="CAJNRF010005406">
    <property type="protein sequence ID" value="CAF2070692.1"/>
    <property type="molecule type" value="Genomic_DNA"/>
</dbReference>
<gene>
    <name evidence="4" type="ORF">GIL414_LOCUS14365</name>
    <name evidence="3" type="ORF">OVN521_LOCUS13671</name>
    <name evidence="2" type="ORF">UXM345_LOCUS1448</name>
    <name evidence="1" type="ORF">WKI299_LOCUS14097</name>
</gene>
<dbReference type="EMBL" id="CAJOBJ010006056">
    <property type="protein sequence ID" value="CAF4049678.1"/>
    <property type="molecule type" value="Genomic_DNA"/>
</dbReference>
<dbReference type="Proteomes" id="UP000663842">
    <property type="component" value="Unassembled WGS sequence"/>
</dbReference>
<evidence type="ECO:0000313" key="1">
    <source>
        <dbReference type="EMBL" id="CAF2070692.1"/>
    </source>
</evidence>
<name>A0A818XMQ9_9BILA</name>
<protein>
    <submittedName>
        <fullName evidence="2">Uncharacterized protein</fullName>
    </submittedName>
</protein>
<evidence type="ECO:0000313" key="4">
    <source>
        <dbReference type="EMBL" id="CAF4049678.1"/>
    </source>
</evidence>
<dbReference type="Proteomes" id="UP000663856">
    <property type="component" value="Unassembled WGS sequence"/>
</dbReference>
<evidence type="ECO:0000313" key="5">
    <source>
        <dbReference type="Proteomes" id="UP000663842"/>
    </source>
</evidence>
<proteinExistence type="predicted"/>
<dbReference type="Proteomes" id="UP000663866">
    <property type="component" value="Unassembled WGS sequence"/>
</dbReference>
<sequence length="81" mass="8934">MNTKILCSFNGNLRELCSLQYTFGLIVSGNDNVHVGSCPRLLTHIENELIETLDVTAAIDFQAVEDIERNRQGILSGPCVL</sequence>
<dbReference type="Proteomes" id="UP000681720">
    <property type="component" value="Unassembled WGS sequence"/>
</dbReference>
<dbReference type="EMBL" id="CAJOBG010002010">
    <property type="protein sequence ID" value="CAF3976370.1"/>
    <property type="molecule type" value="Genomic_DNA"/>
</dbReference>
<organism evidence="2 5">
    <name type="scientific">Rotaria magnacalcarata</name>
    <dbReference type="NCBI Taxonomy" id="392030"/>
    <lineage>
        <taxon>Eukaryota</taxon>
        <taxon>Metazoa</taxon>
        <taxon>Spiralia</taxon>
        <taxon>Gnathifera</taxon>
        <taxon>Rotifera</taxon>
        <taxon>Eurotatoria</taxon>
        <taxon>Bdelloidea</taxon>
        <taxon>Philodinida</taxon>
        <taxon>Philodinidae</taxon>
        <taxon>Rotaria</taxon>
    </lineage>
</organism>
<reference evidence="2" key="1">
    <citation type="submission" date="2021-02" db="EMBL/GenBank/DDBJ databases">
        <authorList>
            <person name="Nowell W R."/>
        </authorList>
    </citation>
    <scope>NUCLEOTIDE SEQUENCE</scope>
</reference>
<evidence type="ECO:0000313" key="6">
    <source>
        <dbReference type="Proteomes" id="UP000663866"/>
    </source>
</evidence>
<evidence type="ECO:0000313" key="3">
    <source>
        <dbReference type="EMBL" id="CAF3976370.1"/>
    </source>
</evidence>
<keyword evidence="6" id="KW-1185">Reference proteome</keyword>
<dbReference type="AlphaFoldDB" id="A0A818XMQ9"/>